<evidence type="ECO:0000313" key="3">
    <source>
        <dbReference type="Proteomes" id="UP000618240"/>
    </source>
</evidence>
<sequence length="313" mass="37989">MEKENIITINQTHEETEFNWIIKRYLPNFKDGKSTIIGVQFPWKRIFDSDKNLEETLQTIANLFNDFAKGDFFKSINYTPQYRDIFLLNASLFSSYYWIEFIFTKDKWNLKTKRYSWEKESFIFSLGNNRNHDFIVSKIDYKVSSESYDMEKWLENFNNTKFKLPIYLNEESFEKSNYIFHYGTSEGFRADFRHRSVDLLIDEDFDYFLRINYNEYPETLRKEMHYIQQGQTPQKIAFQLLKVISENNEYQAYGRSLRGISVKNFMFKINNKAHLSRIFVVMEDKNSDQKRLEKLKDIIENWIDKIVEFQKQN</sequence>
<feature type="coiled-coil region" evidence="1">
    <location>
        <begin position="285"/>
        <end position="312"/>
    </location>
</feature>
<dbReference type="EMBL" id="JAERSE020000004">
    <property type="protein sequence ID" value="MCA6068297.1"/>
    <property type="molecule type" value="Genomic_DNA"/>
</dbReference>
<proteinExistence type="predicted"/>
<keyword evidence="3" id="KW-1185">Reference proteome</keyword>
<reference evidence="2 3" key="1">
    <citation type="submission" date="2021-09" db="EMBL/GenBank/DDBJ databases">
        <title>Genome sequencing and assembly of Chryseobacterium sp. RG1.</title>
        <authorList>
            <person name="Chhetri G."/>
        </authorList>
    </citation>
    <scope>NUCLEOTIDE SEQUENCE [LARGE SCALE GENOMIC DNA]</scope>
    <source>
        <strain evidence="2 3">RG1</strain>
    </source>
</reference>
<comment type="caution">
    <text evidence="2">The sequence shown here is derived from an EMBL/GenBank/DDBJ whole genome shotgun (WGS) entry which is preliminary data.</text>
</comment>
<dbReference type="RefSeq" id="WP_225689522.1">
    <property type="nucleotide sequence ID" value="NZ_JAERSE020000004.1"/>
</dbReference>
<evidence type="ECO:0000256" key="1">
    <source>
        <dbReference type="SAM" id="Coils"/>
    </source>
</evidence>
<evidence type="ECO:0000313" key="2">
    <source>
        <dbReference type="EMBL" id="MCA6068297.1"/>
    </source>
</evidence>
<gene>
    <name evidence="2" type="ORF">JI747_013975</name>
</gene>
<dbReference type="Proteomes" id="UP000618240">
    <property type="component" value="Unassembled WGS sequence"/>
</dbReference>
<protein>
    <submittedName>
        <fullName evidence="2">Uncharacterized protein</fullName>
    </submittedName>
</protein>
<accession>A0ABS8A4D2</accession>
<name>A0ABS8A4D2_9FLAO</name>
<keyword evidence="1" id="KW-0175">Coiled coil</keyword>
<organism evidence="2 3">
    <name type="scientific">Chryseobacterium tagetis</name>
    <dbReference type="NCBI Taxonomy" id="2801334"/>
    <lineage>
        <taxon>Bacteria</taxon>
        <taxon>Pseudomonadati</taxon>
        <taxon>Bacteroidota</taxon>
        <taxon>Flavobacteriia</taxon>
        <taxon>Flavobacteriales</taxon>
        <taxon>Weeksellaceae</taxon>
        <taxon>Chryseobacterium group</taxon>
        <taxon>Chryseobacterium</taxon>
    </lineage>
</organism>